<dbReference type="Pfam" id="PF19730">
    <property type="entry name" value="DUF6221"/>
    <property type="match status" value="1"/>
</dbReference>
<evidence type="ECO:0000313" key="1">
    <source>
        <dbReference type="EMBL" id="MCI3246478.1"/>
    </source>
</evidence>
<keyword evidence="2" id="KW-1185">Reference proteome</keyword>
<evidence type="ECO:0000313" key="2">
    <source>
        <dbReference type="Proteomes" id="UP001165270"/>
    </source>
</evidence>
<sequence length="109" mass="12534">MTAVADLASFLNARWDEAERESELFHEPDCPTHLLNGHHGSCACLYPAQIRERTASHRRILHDCLQRISHEQASSCWPMESILAFQAMKALALPFELHPAFQDTWHTWP</sequence>
<gene>
    <name evidence="1" type="ORF">MQN93_43040</name>
</gene>
<name>A0ABS9XWL3_9ACTN</name>
<feature type="non-terminal residue" evidence="1">
    <location>
        <position position="109"/>
    </location>
</feature>
<organism evidence="1 2">
    <name type="scientific">Streptomyces spinosisporus</name>
    <dbReference type="NCBI Taxonomy" id="2927582"/>
    <lineage>
        <taxon>Bacteria</taxon>
        <taxon>Bacillati</taxon>
        <taxon>Actinomycetota</taxon>
        <taxon>Actinomycetes</taxon>
        <taxon>Kitasatosporales</taxon>
        <taxon>Streptomycetaceae</taxon>
        <taxon>Streptomyces</taxon>
    </lineage>
</organism>
<proteinExistence type="predicted"/>
<comment type="caution">
    <text evidence="1">The sequence shown here is derived from an EMBL/GenBank/DDBJ whole genome shotgun (WGS) entry which is preliminary data.</text>
</comment>
<protein>
    <submittedName>
        <fullName evidence="1">DUF6221 family protein</fullName>
    </submittedName>
</protein>
<accession>A0ABS9XWL3</accession>
<dbReference type="RefSeq" id="WP_242713810.1">
    <property type="nucleotide sequence ID" value="NZ_JALDAX010000037.1"/>
</dbReference>
<dbReference type="EMBL" id="JALDAX010000037">
    <property type="protein sequence ID" value="MCI3246478.1"/>
    <property type="molecule type" value="Genomic_DNA"/>
</dbReference>
<dbReference type="Proteomes" id="UP001165270">
    <property type="component" value="Unassembled WGS sequence"/>
</dbReference>
<dbReference type="InterPro" id="IPR046193">
    <property type="entry name" value="DUF6221"/>
</dbReference>
<reference evidence="1" key="1">
    <citation type="submission" date="2022-03" db="EMBL/GenBank/DDBJ databases">
        <title>Streptomyces 7R015 and 7R016 isolated from Barleria lupulina in Thailand.</title>
        <authorList>
            <person name="Kanchanasin P."/>
            <person name="Phongsopitanun W."/>
            <person name="Tanasupawat S."/>
        </authorList>
    </citation>
    <scope>NUCLEOTIDE SEQUENCE</scope>
    <source>
        <strain evidence="1">7R016</strain>
    </source>
</reference>